<feature type="transmembrane region" description="Helical" evidence="1">
    <location>
        <begin position="24"/>
        <end position="41"/>
    </location>
</feature>
<keyword evidence="1" id="KW-1133">Transmembrane helix</keyword>
<keyword evidence="3" id="KW-1185">Reference proteome</keyword>
<evidence type="ECO:0000256" key="1">
    <source>
        <dbReference type="SAM" id="Phobius"/>
    </source>
</evidence>
<feature type="transmembrane region" description="Helical" evidence="1">
    <location>
        <begin position="61"/>
        <end position="79"/>
    </location>
</feature>
<organism evidence="2 3">
    <name type="scientific">Ambispora gerdemannii</name>
    <dbReference type="NCBI Taxonomy" id="144530"/>
    <lineage>
        <taxon>Eukaryota</taxon>
        <taxon>Fungi</taxon>
        <taxon>Fungi incertae sedis</taxon>
        <taxon>Mucoromycota</taxon>
        <taxon>Glomeromycotina</taxon>
        <taxon>Glomeromycetes</taxon>
        <taxon>Archaeosporales</taxon>
        <taxon>Ambisporaceae</taxon>
        <taxon>Ambispora</taxon>
    </lineage>
</organism>
<sequence length="115" mass="13534">KKKWTIVQRKQHQRQQLKEFDDKRAIKISTFLVSVILTVAFPNTNVWITHMLSSLSQKSNMQSSLYAILCTVNVIVHSVRHERKMEKDRPLTDIIAEEVHMNNQYEEFRMGASSF</sequence>
<dbReference type="OrthoDB" id="2448759at2759"/>
<feature type="non-terminal residue" evidence="2">
    <location>
        <position position="1"/>
    </location>
</feature>
<keyword evidence="1" id="KW-0812">Transmembrane</keyword>
<name>A0A9N9HS29_9GLOM</name>
<comment type="caution">
    <text evidence="2">The sequence shown here is derived from an EMBL/GenBank/DDBJ whole genome shotgun (WGS) entry which is preliminary data.</text>
</comment>
<reference evidence="2" key="1">
    <citation type="submission" date="2021-06" db="EMBL/GenBank/DDBJ databases">
        <authorList>
            <person name="Kallberg Y."/>
            <person name="Tangrot J."/>
            <person name="Rosling A."/>
        </authorList>
    </citation>
    <scope>NUCLEOTIDE SEQUENCE</scope>
    <source>
        <strain evidence="2">MT106</strain>
    </source>
</reference>
<feature type="non-terminal residue" evidence="2">
    <location>
        <position position="115"/>
    </location>
</feature>
<evidence type="ECO:0000313" key="3">
    <source>
        <dbReference type="Proteomes" id="UP000789831"/>
    </source>
</evidence>
<dbReference type="AlphaFoldDB" id="A0A9N9HS29"/>
<keyword evidence="1" id="KW-0472">Membrane</keyword>
<gene>
    <name evidence="2" type="ORF">AGERDE_LOCUS13572</name>
</gene>
<proteinExistence type="predicted"/>
<dbReference type="EMBL" id="CAJVPL010018549">
    <property type="protein sequence ID" value="CAG8702309.1"/>
    <property type="molecule type" value="Genomic_DNA"/>
</dbReference>
<evidence type="ECO:0000313" key="2">
    <source>
        <dbReference type="EMBL" id="CAG8702309.1"/>
    </source>
</evidence>
<dbReference type="Proteomes" id="UP000789831">
    <property type="component" value="Unassembled WGS sequence"/>
</dbReference>
<protein>
    <submittedName>
        <fullName evidence="2">53_t:CDS:1</fullName>
    </submittedName>
</protein>
<accession>A0A9N9HS29</accession>